<accession>A0AA38J587</accession>
<proteinExistence type="predicted"/>
<protein>
    <recommendedName>
        <fullName evidence="3">WD40 repeat-like protein</fullName>
    </recommendedName>
</protein>
<evidence type="ECO:0000313" key="1">
    <source>
        <dbReference type="EMBL" id="KAJ3724208.1"/>
    </source>
</evidence>
<name>A0AA38J587_9AGAR</name>
<comment type="caution">
    <text evidence="1">The sequence shown here is derived from an EMBL/GenBank/DDBJ whole genome shotgun (WGS) entry which is preliminary data.</text>
</comment>
<reference evidence="1" key="2">
    <citation type="journal article" date="2023" name="Proc. Natl. Acad. Sci. U.S.A.">
        <title>A global phylogenomic analysis of the shiitake genus Lentinula.</title>
        <authorList>
            <person name="Sierra-Patev S."/>
            <person name="Min B."/>
            <person name="Naranjo-Ortiz M."/>
            <person name="Looney B."/>
            <person name="Konkel Z."/>
            <person name="Slot J.C."/>
            <person name="Sakamoto Y."/>
            <person name="Steenwyk J.L."/>
            <person name="Rokas A."/>
            <person name="Carro J."/>
            <person name="Camarero S."/>
            <person name="Ferreira P."/>
            <person name="Molpeceres G."/>
            <person name="Ruiz-Duenas F.J."/>
            <person name="Serrano A."/>
            <person name="Henrissat B."/>
            <person name="Drula E."/>
            <person name="Hughes K.W."/>
            <person name="Mata J.L."/>
            <person name="Ishikawa N.K."/>
            <person name="Vargas-Isla R."/>
            <person name="Ushijima S."/>
            <person name="Smith C.A."/>
            <person name="Donoghue J."/>
            <person name="Ahrendt S."/>
            <person name="Andreopoulos W."/>
            <person name="He G."/>
            <person name="LaButti K."/>
            <person name="Lipzen A."/>
            <person name="Ng V."/>
            <person name="Riley R."/>
            <person name="Sandor L."/>
            <person name="Barry K."/>
            <person name="Martinez A.T."/>
            <person name="Xiao Y."/>
            <person name="Gibbons J.G."/>
            <person name="Terashima K."/>
            <person name="Grigoriev I.V."/>
            <person name="Hibbett D."/>
        </authorList>
    </citation>
    <scope>NUCLEOTIDE SEQUENCE</scope>
    <source>
        <strain evidence="1">ET3784</strain>
    </source>
</reference>
<dbReference type="EMBL" id="JANVFO010000050">
    <property type="protein sequence ID" value="KAJ3724208.1"/>
    <property type="molecule type" value="Genomic_DNA"/>
</dbReference>
<evidence type="ECO:0008006" key="3">
    <source>
        <dbReference type="Google" id="ProtNLM"/>
    </source>
</evidence>
<evidence type="ECO:0000313" key="2">
    <source>
        <dbReference type="Proteomes" id="UP001176059"/>
    </source>
</evidence>
<organism evidence="1 2">
    <name type="scientific">Lentinula guzmanii</name>
    <dbReference type="NCBI Taxonomy" id="2804957"/>
    <lineage>
        <taxon>Eukaryota</taxon>
        <taxon>Fungi</taxon>
        <taxon>Dikarya</taxon>
        <taxon>Basidiomycota</taxon>
        <taxon>Agaricomycotina</taxon>
        <taxon>Agaricomycetes</taxon>
        <taxon>Agaricomycetidae</taxon>
        <taxon>Agaricales</taxon>
        <taxon>Marasmiineae</taxon>
        <taxon>Omphalotaceae</taxon>
        <taxon>Lentinula</taxon>
    </lineage>
</organism>
<reference evidence="1" key="1">
    <citation type="submission" date="2022-08" db="EMBL/GenBank/DDBJ databases">
        <authorList>
            <consortium name="DOE Joint Genome Institute"/>
            <person name="Min B."/>
            <person name="Sierra-Patev S."/>
            <person name="Naranjo-Ortiz M."/>
            <person name="Looney B."/>
            <person name="Konkel Z."/>
            <person name="Slot J.C."/>
            <person name="Sakamoto Y."/>
            <person name="Steenwyk J.L."/>
            <person name="Rokas A."/>
            <person name="Carro J."/>
            <person name="Camarero S."/>
            <person name="Ferreira P."/>
            <person name="Molpeceres G."/>
            <person name="Ruiz-duenas F.J."/>
            <person name="Serrano A."/>
            <person name="Henrissat B."/>
            <person name="Drula E."/>
            <person name="Hughes K.W."/>
            <person name="Mata J.L."/>
            <person name="Ishikawa N.K."/>
            <person name="Vargas-Isla R."/>
            <person name="Ushijima S."/>
            <person name="Smith C.A."/>
            <person name="Ahrendt S."/>
            <person name="Andreopoulos W."/>
            <person name="He G."/>
            <person name="LaButti K."/>
            <person name="Lipzen A."/>
            <person name="Ng V."/>
            <person name="Riley R."/>
            <person name="Sandor L."/>
            <person name="Barry K."/>
            <person name="Martinez A.T."/>
            <person name="Xiao Y."/>
            <person name="Gibbons J.G."/>
            <person name="Terashima K."/>
            <person name="Hibbett D.S."/>
            <person name="Grigoriev I.V."/>
        </authorList>
    </citation>
    <scope>NUCLEOTIDE SEQUENCE</scope>
    <source>
        <strain evidence="1">ET3784</strain>
    </source>
</reference>
<sequence>MARNVGEDGTKVWNLQNSGLLKSPAGSGNRGATTAIAWIIRPDDAEEGLVFGTDDGYLSVWRQERADSFIEISCERLVGGPDGDEISGIAYDASSGQLGVVQRSESVHRFIIDPSMRPIVVRSVKIPRHWPQAVAFGQTGVRGPELWSFGREDGVMKVLKSRMTGSVIGHAAINVKEDALIIDDVSQGVAVYKLSTTDRVKTFEVPCTTRKLRFVAFHDGNMP</sequence>
<dbReference type="SUPFAM" id="SSF101898">
    <property type="entry name" value="NHL repeat"/>
    <property type="match status" value="1"/>
</dbReference>
<dbReference type="Gene3D" id="2.130.10.10">
    <property type="entry name" value="YVTN repeat-like/Quinoprotein amine dehydrogenase"/>
    <property type="match status" value="1"/>
</dbReference>
<gene>
    <name evidence="1" type="ORF">DFJ43DRAFT_1003309</name>
</gene>
<dbReference type="InterPro" id="IPR015943">
    <property type="entry name" value="WD40/YVTN_repeat-like_dom_sf"/>
</dbReference>
<dbReference type="Proteomes" id="UP001176059">
    <property type="component" value="Unassembled WGS sequence"/>
</dbReference>
<dbReference type="AlphaFoldDB" id="A0AA38J587"/>
<keyword evidence="2" id="KW-1185">Reference proteome</keyword>